<keyword evidence="3" id="KW-0472">Membrane</keyword>
<dbReference type="GO" id="GO:0051301">
    <property type="term" value="P:cell division"/>
    <property type="evidence" value="ECO:0007669"/>
    <property type="project" value="UniProtKB-KW"/>
</dbReference>
<dbReference type="EMBL" id="LAZR01006591">
    <property type="protein sequence ID" value="KKM91031.1"/>
    <property type="molecule type" value="Genomic_DNA"/>
</dbReference>
<dbReference type="Pfam" id="PF02491">
    <property type="entry name" value="SHS2_FTSA"/>
    <property type="match status" value="1"/>
</dbReference>
<accession>A0A0F9LVA7</accession>
<dbReference type="InterPro" id="IPR003494">
    <property type="entry name" value="SHS2_FtsA"/>
</dbReference>
<feature type="domain" description="SHS2" evidence="5">
    <location>
        <begin position="5"/>
        <end position="193"/>
    </location>
</feature>
<dbReference type="PANTHER" id="PTHR32432:SF4">
    <property type="entry name" value="CELL DIVISION PROTEIN FTSA"/>
    <property type="match status" value="1"/>
</dbReference>
<dbReference type="InterPro" id="IPR020823">
    <property type="entry name" value="Cell_div_FtsA"/>
</dbReference>
<evidence type="ECO:0000256" key="2">
    <source>
        <dbReference type="ARBA" id="ARBA00022618"/>
    </source>
</evidence>
<dbReference type="InterPro" id="IPR043129">
    <property type="entry name" value="ATPase_NBD"/>
</dbReference>
<evidence type="ECO:0000256" key="1">
    <source>
        <dbReference type="ARBA" id="ARBA00022475"/>
    </source>
</evidence>
<name>A0A0F9LVA7_9ZZZZ</name>
<keyword evidence="1" id="KW-1003">Cell membrane</keyword>
<sequence>MGELVVGLDIGTTKICVLVARIKEKEEFEILGIGTTPSQGLSKGVITDISKTSSMIEEAIKKAEAQAGLKIKRAWVSIAGDHIQGADNQGFVKVEKEDKVITAKDVEKVLQEASGITLPSGREIIHVLPQEFIINGRNEVKEPIGMNGTTLGVKVHIITASSSSRQDIETSVKQVQYECEGVTLQCLASAMATLFPDEEDLGVALLDIGGGTTDLAIFLKEGMRFTYVLGVGGNHITNDIAVGFHTSHQVAERVKIEYGCASESLLKRGEKLEIEGVAERGISRIGQDDLFEVIEPRVEEMFELVNKELVKSGYKDLITAGMVLTGGCSLLEGIKEKAEEITGLPTRIGYTHIKEPEELISPVYATVLGLILYGIKRRGELAHKERIEVRIKEWLKDFF</sequence>
<protein>
    <recommendedName>
        <fullName evidence="5">SHS2 domain-containing protein</fullName>
    </recommendedName>
</protein>
<keyword evidence="4" id="KW-0131">Cell cycle</keyword>
<dbReference type="AlphaFoldDB" id="A0A0F9LVA7"/>
<dbReference type="InterPro" id="IPR050696">
    <property type="entry name" value="FtsA/MreB"/>
</dbReference>
<dbReference type="NCBIfam" id="TIGR01174">
    <property type="entry name" value="ftsA"/>
    <property type="match status" value="1"/>
</dbReference>
<dbReference type="Pfam" id="PF14450">
    <property type="entry name" value="FtsA"/>
    <property type="match status" value="1"/>
</dbReference>
<evidence type="ECO:0000259" key="5">
    <source>
        <dbReference type="SMART" id="SM00842"/>
    </source>
</evidence>
<dbReference type="PIRSF" id="PIRSF003101">
    <property type="entry name" value="FtsA"/>
    <property type="match status" value="1"/>
</dbReference>
<dbReference type="GO" id="GO:0009898">
    <property type="term" value="C:cytoplasmic side of plasma membrane"/>
    <property type="evidence" value="ECO:0007669"/>
    <property type="project" value="TreeGrafter"/>
</dbReference>
<dbReference type="SUPFAM" id="SSF53067">
    <property type="entry name" value="Actin-like ATPase domain"/>
    <property type="match status" value="2"/>
</dbReference>
<dbReference type="Gene3D" id="3.30.1490.110">
    <property type="match status" value="1"/>
</dbReference>
<gene>
    <name evidence="6" type="ORF">LCGC14_1232670</name>
</gene>
<dbReference type="CDD" id="cd24048">
    <property type="entry name" value="ASKHA_NBD_FtsA"/>
    <property type="match status" value="1"/>
</dbReference>
<dbReference type="PANTHER" id="PTHR32432">
    <property type="entry name" value="CELL DIVISION PROTEIN FTSA-RELATED"/>
    <property type="match status" value="1"/>
</dbReference>
<evidence type="ECO:0000256" key="3">
    <source>
        <dbReference type="ARBA" id="ARBA00023136"/>
    </source>
</evidence>
<evidence type="ECO:0000313" key="6">
    <source>
        <dbReference type="EMBL" id="KKM91031.1"/>
    </source>
</evidence>
<dbReference type="HAMAP" id="MF_02033">
    <property type="entry name" value="FtsA"/>
    <property type="match status" value="1"/>
</dbReference>
<comment type="caution">
    <text evidence="6">The sequence shown here is derived from an EMBL/GenBank/DDBJ whole genome shotgun (WGS) entry which is preliminary data.</text>
</comment>
<dbReference type="SMART" id="SM00842">
    <property type="entry name" value="FtsA"/>
    <property type="match status" value="1"/>
</dbReference>
<reference evidence="6" key="1">
    <citation type="journal article" date="2015" name="Nature">
        <title>Complex archaea that bridge the gap between prokaryotes and eukaryotes.</title>
        <authorList>
            <person name="Spang A."/>
            <person name="Saw J.H."/>
            <person name="Jorgensen S.L."/>
            <person name="Zaremba-Niedzwiedzka K."/>
            <person name="Martijn J."/>
            <person name="Lind A.E."/>
            <person name="van Eijk R."/>
            <person name="Schleper C."/>
            <person name="Guy L."/>
            <person name="Ettema T.J."/>
        </authorList>
    </citation>
    <scope>NUCLEOTIDE SEQUENCE</scope>
</reference>
<dbReference type="Gene3D" id="3.30.420.40">
    <property type="match status" value="2"/>
</dbReference>
<organism evidence="6">
    <name type="scientific">marine sediment metagenome</name>
    <dbReference type="NCBI Taxonomy" id="412755"/>
    <lineage>
        <taxon>unclassified sequences</taxon>
        <taxon>metagenomes</taxon>
        <taxon>ecological metagenomes</taxon>
    </lineage>
</organism>
<evidence type="ECO:0000256" key="4">
    <source>
        <dbReference type="ARBA" id="ARBA00023306"/>
    </source>
</evidence>
<dbReference type="GO" id="GO:0032153">
    <property type="term" value="C:cell division site"/>
    <property type="evidence" value="ECO:0007669"/>
    <property type="project" value="TreeGrafter"/>
</dbReference>
<keyword evidence="2" id="KW-0132">Cell division</keyword>
<proteinExistence type="inferred from homology"/>